<dbReference type="Proteomes" id="UP000034932">
    <property type="component" value="Unassembled WGS sequence"/>
</dbReference>
<dbReference type="STRING" id="1618573.UT19_C0001G0112"/>
<reference evidence="1 2" key="1">
    <citation type="journal article" date="2015" name="Nature">
        <title>rRNA introns, odd ribosomes, and small enigmatic genomes across a large radiation of phyla.</title>
        <authorList>
            <person name="Brown C.T."/>
            <person name="Hug L.A."/>
            <person name="Thomas B.C."/>
            <person name="Sharon I."/>
            <person name="Castelle C.J."/>
            <person name="Singh A."/>
            <person name="Wilkins M.J."/>
            <person name="Williams K.H."/>
            <person name="Banfield J.F."/>
        </authorList>
    </citation>
    <scope>NUCLEOTIDE SEQUENCE [LARGE SCALE GENOMIC DNA]</scope>
</reference>
<sequence length="238" mass="27691">MSTIIHVYSVMKNEEALLPYFLRHYSTFADRIFIIDDGSTDKTIEIAKKNPKVTLLSYNFKGDFSKYHNACFLKFYKKYSRGIANWVMCPDGDEILYNKDIIGVLSQQQERGIKAIKASGMTMYSENFPTTKGQIYEECCFGVRTHLYDKMIIFNPEINVRFNMGKHITYLPKGASHSWAKILLLHYRYISRDTSLERLYINTARYTENGLRARVKIALGRWNDGVKMIKEGTMLKVI</sequence>
<evidence type="ECO:0000313" key="1">
    <source>
        <dbReference type="EMBL" id="KKQ94575.1"/>
    </source>
</evidence>
<dbReference type="GO" id="GO:0016740">
    <property type="term" value="F:transferase activity"/>
    <property type="evidence" value="ECO:0007669"/>
    <property type="project" value="UniProtKB-KW"/>
</dbReference>
<accession>A0A0G0M2M5</accession>
<protein>
    <submittedName>
        <fullName evidence="1">Glycosyl transferase family 2</fullName>
    </submittedName>
</protein>
<dbReference type="SUPFAM" id="SSF53448">
    <property type="entry name" value="Nucleotide-diphospho-sugar transferases"/>
    <property type="match status" value="1"/>
</dbReference>
<dbReference type="AlphaFoldDB" id="A0A0G0M2M5"/>
<dbReference type="EMBL" id="LBVW01000001">
    <property type="protein sequence ID" value="KKQ94575.1"/>
    <property type="molecule type" value="Genomic_DNA"/>
</dbReference>
<dbReference type="InterPro" id="IPR029044">
    <property type="entry name" value="Nucleotide-diphossugar_trans"/>
</dbReference>
<proteinExistence type="predicted"/>
<dbReference type="Gene3D" id="3.90.550.10">
    <property type="entry name" value="Spore Coat Polysaccharide Biosynthesis Protein SpsA, Chain A"/>
    <property type="match status" value="1"/>
</dbReference>
<keyword evidence="1" id="KW-0808">Transferase</keyword>
<dbReference type="Pfam" id="PF13704">
    <property type="entry name" value="Glyco_tranf_2_4"/>
    <property type="match status" value="1"/>
</dbReference>
<gene>
    <name evidence="1" type="ORF">UT19_C0001G0112</name>
</gene>
<organism evidence="1 2">
    <name type="scientific">Candidatus Woesebacteria bacterium GW2011_GWB1_39_10b</name>
    <dbReference type="NCBI Taxonomy" id="1618573"/>
    <lineage>
        <taxon>Bacteria</taxon>
        <taxon>Candidatus Woeseibacteriota</taxon>
    </lineage>
</organism>
<dbReference type="PANTHER" id="PTHR43630">
    <property type="entry name" value="POLY-BETA-1,6-N-ACETYL-D-GLUCOSAMINE SYNTHASE"/>
    <property type="match status" value="1"/>
</dbReference>
<name>A0A0G0M2M5_9BACT</name>
<dbReference type="PANTHER" id="PTHR43630:SF2">
    <property type="entry name" value="GLYCOSYLTRANSFERASE"/>
    <property type="match status" value="1"/>
</dbReference>
<comment type="caution">
    <text evidence="1">The sequence shown here is derived from an EMBL/GenBank/DDBJ whole genome shotgun (WGS) entry which is preliminary data.</text>
</comment>
<evidence type="ECO:0000313" key="2">
    <source>
        <dbReference type="Proteomes" id="UP000034932"/>
    </source>
</evidence>